<dbReference type="InterPro" id="IPR030381">
    <property type="entry name" value="G_DYNAMIN_dom"/>
</dbReference>
<comment type="caution">
    <text evidence="5">The sequence shown here is derived from an EMBL/GenBank/DDBJ whole genome shotgun (WGS) entry which is preliminary data.</text>
</comment>
<dbReference type="InterPro" id="IPR022812">
    <property type="entry name" value="Dynamin"/>
</dbReference>
<keyword evidence="6" id="KW-1185">Reference proteome</keyword>
<dbReference type="PROSITE" id="PS51718">
    <property type="entry name" value="G_DYNAMIN_2"/>
    <property type="match status" value="1"/>
</dbReference>
<dbReference type="GO" id="GO:0005525">
    <property type="term" value="F:GTP binding"/>
    <property type="evidence" value="ECO:0007669"/>
    <property type="project" value="InterPro"/>
</dbReference>
<dbReference type="OrthoDB" id="415706at2759"/>
<dbReference type="PROSITE" id="PS51388">
    <property type="entry name" value="GED"/>
    <property type="match status" value="1"/>
</dbReference>
<name>A0A9P9ESH7_9HYPO</name>
<evidence type="ECO:0000256" key="1">
    <source>
        <dbReference type="ARBA" id="ARBA00022741"/>
    </source>
</evidence>
<dbReference type="GO" id="GO:0005739">
    <property type="term" value="C:mitochondrion"/>
    <property type="evidence" value="ECO:0007669"/>
    <property type="project" value="TreeGrafter"/>
</dbReference>
<feature type="domain" description="Dynamin-type G" evidence="4">
    <location>
        <begin position="70"/>
        <end position="347"/>
    </location>
</feature>
<dbReference type="InterPro" id="IPR045063">
    <property type="entry name" value="Dynamin_N"/>
</dbReference>
<dbReference type="PANTHER" id="PTHR11566">
    <property type="entry name" value="DYNAMIN"/>
    <property type="match status" value="1"/>
</dbReference>
<dbReference type="SUPFAM" id="SSF52540">
    <property type="entry name" value="P-loop containing nucleoside triphosphate hydrolases"/>
    <property type="match status" value="1"/>
</dbReference>
<feature type="domain" description="GED" evidence="3">
    <location>
        <begin position="650"/>
        <end position="741"/>
    </location>
</feature>
<dbReference type="EMBL" id="JAGMUV010000008">
    <property type="protein sequence ID" value="KAH7146183.1"/>
    <property type="molecule type" value="Genomic_DNA"/>
</dbReference>
<dbReference type="Proteomes" id="UP000738349">
    <property type="component" value="Unassembled WGS sequence"/>
</dbReference>
<protein>
    <submittedName>
        <fullName evidence="5">P-loop containing nucleoside triphosphate hydrolase protein</fullName>
    </submittedName>
</protein>
<gene>
    <name evidence="5" type="ORF">EDB81DRAFT_947213</name>
</gene>
<evidence type="ECO:0000313" key="6">
    <source>
        <dbReference type="Proteomes" id="UP000738349"/>
    </source>
</evidence>
<dbReference type="PANTHER" id="PTHR11566:SF149">
    <property type="entry name" value="GTPASE, PUTATIVE (AFU_ORTHOLOGUE AFUA_6G11890)-RELATED"/>
    <property type="match status" value="1"/>
</dbReference>
<sequence length="755" mass="85273">MVLGTFGTDISMIHQHFFRRIISIVCFFFRISFIMRVSINDALLQELSTADAKALHDNVDRLSACGVGKLVNLPQIIVVGLQSAGKSSVLEAITRVRFPVDAGVCTRFATELVLRTAKETRIDVSVKFANNSKSPQTFQRTGFSDDDLPDIIKEAKEAMGISDRDFSKDVLRLEIEGPKMYPLTLVDLPGLYSQETEDQSQEGKETVEQLVDSYMVQENCIILAVIAADMGLESQAALTRVNTYDTKGERTIGIITKPDLTKPGHKLEQKYIRLAKNNELANKLKHGWHVLRNRAEDEPGLEGRDAAEEAFFRFGAWKDIPSKDRGVASLRKKLSGVLYTHIQNSLPGVMENIERQLKERSEEKARLGNPRISTGEMRSFLLGIASEFQRLARDGMYGRYSDAFFGDVEDEDHKLRAQIRNFNRAFDHILSTKGSTKTILKSASEVLTLTDIPFYLQRFLDQYPSNFFNPVTITREDLDLELQQQASSNRGLELPGLPHMHLVIQLFQKQAAPWKLIAEHHIRQVLIVTKAFVDELFAFLIGPPDQNKTTEAILRTCVDEFYNEKETLLQQKLTELIRPYSEGFAFPLDADFHNNACKTSMDRLATRVADTLGESHPELFDSTSKQTLSRDMITTAVSNSNDLKDGEFGTTKIIDMMETYYEMSRRTFTENVINLAIEACLICDIPNILTPTQVGIMSDERLRELAEESQDIQSRRTHLEEEIGILGHGLNQCILCKPRGITGMKSSLTRGMAYY</sequence>
<proteinExistence type="predicted"/>
<evidence type="ECO:0000256" key="2">
    <source>
        <dbReference type="ARBA" id="ARBA00023134"/>
    </source>
</evidence>
<dbReference type="InterPro" id="IPR020850">
    <property type="entry name" value="GED_dom"/>
</dbReference>
<dbReference type="CDD" id="cd08771">
    <property type="entry name" value="DLP_1"/>
    <property type="match status" value="1"/>
</dbReference>
<dbReference type="GO" id="GO:0008017">
    <property type="term" value="F:microtubule binding"/>
    <property type="evidence" value="ECO:0007669"/>
    <property type="project" value="TreeGrafter"/>
</dbReference>
<dbReference type="InterPro" id="IPR027417">
    <property type="entry name" value="P-loop_NTPase"/>
</dbReference>
<dbReference type="GO" id="GO:0000266">
    <property type="term" value="P:mitochondrial fission"/>
    <property type="evidence" value="ECO:0007669"/>
    <property type="project" value="TreeGrafter"/>
</dbReference>
<dbReference type="GO" id="GO:0016559">
    <property type="term" value="P:peroxisome fission"/>
    <property type="evidence" value="ECO:0007669"/>
    <property type="project" value="TreeGrafter"/>
</dbReference>
<reference evidence="5" key="1">
    <citation type="journal article" date="2021" name="Nat. Commun.">
        <title>Genetic determinants of endophytism in the Arabidopsis root mycobiome.</title>
        <authorList>
            <person name="Mesny F."/>
            <person name="Miyauchi S."/>
            <person name="Thiergart T."/>
            <person name="Pickel B."/>
            <person name="Atanasova L."/>
            <person name="Karlsson M."/>
            <person name="Huettel B."/>
            <person name="Barry K.W."/>
            <person name="Haridas S."/>
            <person name="Chen C."/>
            <person name="Bauer D."/>
            <person name="Andreopoulos W."/>
            <person name="Pangilinan J."/>
            <person name="LaButti K."/>
            <person name="Riley R."/>
            <person name="Lipzen A."/>
            <person name="Clum A."/>
            <person name="Drula E."/>
            <person name="Henrissat B."/>
            <person name="Kohler A."/>
            <person name="Grigoriev I.V."/>
            <person name="Martin F.M."/>
            <person name="Hacquard S."/>
        </authorList>
    </citation>
    <scope>NUCLEOTIDE SEQUENCE</scope>
    <source>
        <strain evidence="5">MPI-CAGE-AT-0147</strain>
    </source>
</reference>
<keyword evidence="5" id="KW-0378">Hydrolase</keyword>
<dbReference type="Gene3D" id="3.40.50.300">
    <property type="entry name" value="P-loop containing nucleotide triphosphate hydrolases"/>
    <property type="match status" value="1"/>
</dbReference>
<evidence type="ECO:0000259" key="4">
    <source>
        <dbReference type="PROSITE" id="PS51718"/>
    </source>
</evidence>
<dbReference type="GO" id="GO:0006897">
    <property type="term" value="P:endocytosis"/>
    <property type="evidence" value="ECO:0007669"/>
    <property type="project" value="TreeGrafter"/>
</dbReference>
<keyword evidence="1" id="KW-0547">Nucleotide-binding</keyword>
<dbReference type="GO" id="GO:0003924">
    <property type="term" value="F:GTPase activity"/>
    <property type="evidence" value="ECO:0007669"/>
    <property type="project" value="InterPro"/>
</dbReference>
<accession>A0A9P9ESH7</accession>
<dbReference type="SMART" id="SM00053">
    <property type="entry name" value="DYNc"/>
    <property type="match status" value="1"/>
</dbReference>
<dbReference type="InterPro" id="IPR001401">
    <property type="entry name" value="Dynamin_GTPase"/>
</dbReference>
<dbReference type="Pfam" id="PF01031">
    <property type="entry name" value="Dynamin_M"/>
    <property type="match status" value="1"/>
</dbReference>
<evidence type="ECO:0000259" key="3">
    <source>
        <dbReference type="PROSITE" id="PS51388"/>
    </source>
</evidence>
<dbReference type="GO" id="GO:0016020">
    <property type="term" value="C:membrane"/>
    <property type="evidence" value="ECO:0007669"/>
    <property type="project" value="TreeGrafter"/>
</dbReference>
<dbReference type="GO" id="GO:0005874">
    <property type="term" value="C:microtubule"/>
    <property type="evidence" value="ECO:0007669"/>
    <property type="project" value="TreeGrafter"/>
</dbReference>
<dbReference type="Pfam" id="PF00350">
    <property type="entry name" value="Dynamin_N"/>
    <property type="match status" value="1"/>
</dbReference>
<dbReference type="PRINTS" id="PR00195">
    <property type="entry name" value="DYNAMIN"/>
</dbReference>
<evidence type="ECO:0000313" key="5">
    <source>
        <dbReference type="EMBL" id="KAH7146183.1"/>
    </source>
</evidence>
<organism evidence="5 6">
    <name type="scientific">Dactylonectria macrodidyma</name>
    <dbReference type="NCBI Taxonomy" id="307937"/>
    <lineage>
        <taxon>Eukaryota</taxon>
        <taxon>Fungi</taxon>
        <taxon>Dikarya</taxon>
        <taxon>Ascomycota</taxon>
        <taxon>Pezizomycotina</taxon>
        <taxon>Sordariomycetes</taxon>
        <taxon>Hypocreomycetidae</taxon>
        <taxon>Hypocreales</taxon>
        <taxon>Nectriaceae</taxon>
        <taxon>Dactylonectria</taxon>
    </lineage>
</organism>
<dbReference type="GO" id="GO:0048312">
    <property type="term" value="P:intracellular distribution of mitochondria"/>
    <property type="evidence" value="ECO:0007669"/>
    <property type="project" value="TreeGrafter"/>
</dbReference>
<dbReference type="InterPro" id="IPR000375">
    <property type="entry name" value="Dynamin_stalk"/>
</dbReference>
<keyword evidence="2" id="KW-0342">GTP-binding</keyword>
<dbReference type="AlphaFoldDB" id="A0A9P9ESH7"/>